<proteinExistence type="predicted"/>
<sequence>MIERICRQCQAGNPVDNLHCAACGTRLEQPLARRQVTALARQAARLPESWQRGGKAIALGAIALAVEAGAAWLKQRADSAPASPALESAPPIRRERRALVARQRVWETYDGGQLTQRVVEQTVWRFPDANE</sequence>
<dbReference type="AlphaFoldDB" id="A0A6J4K3D6"/>
<evidence type="ECO:0000313" key="1">
    <source>
        <dbReference type="EMBL" id="CAA9294875.1"/>
    </source>
</evidence>
<dbReference type="EMBL" id="CADCTK010001035">
    <property type="protein sequence ID" value="CAA9294875.1"/>
    <property type="molecule type" value="Genomic_DNA"/>
</dbReference>
<accession>A0A6J4K3D6</accession>
<name>A0A6J4K3D6_9CHLR</name>
<reference evidence="1" key="1">
    <citation type="submission" date="2020-02" db="EMBL/GenBank/DDBJ databases">
        <authorList>
            <person name="Meier V. D."/>
        </authorList>
    </citation>
    <scope>NUCLEOTIDE SEQUENCE</scope>
    <source>
        <strain evidence="1">AVDCRST_MAG26</strain>
    </source>
</reference>
<organism evidence="1">
    <name type="scientific">uncultured Chloroflexia bacterium</name>
    <dbReference type="NCBI Taxonomy" id="1672391"/>
    <lineage>
        <taxon>Bacteria</taxon>
        <taxon>Bacillati</taxon>
        <taxon>Chloroflexota</taxon>
        <taxon>Chloroflexia</taxon>
        <taxon>environmental samples</taxon>
    </lineage>
</organism>
<gene>
    <name evidence="1" type="ORF">AVDCRST_MAG26-4378</name>
</gene>
<protein>
    <submittedName>
        <fullName evidence="1">Uncharacterized protein</fullName>
    </submittedName>
</protein>